<organism evidence="2 3">
    <name type="scientific">Armillaria tabescens</name>
    <name type="common">Ringless honey mushroom</name>
    <name type="synonym">Agaricus tabescens</name>
    <dbReference type="NCBI Taxonomy" id="1929756"/>
    <lineage>
        <taxon>Eukaryota</taxon>
        <taxon>Fungi</taxon>
        <taxon>Dikarya</taxon>
        <taxon>Basidiomycota</taxon>
        <taxon>Agaricomycotina</taxon>
        <taxon>Agaricomycetes</taxon>
        <taxon>Agaricomycetidae</taxon>
        <taxon>Agaricales</taxon>
        <taxon>Marasmiineae</taxon>
        <taxon>Physalacriaceae</taxon>
        <taxon>Desarmillaria</taxon>
    </lineage>
</organism>
<comment type="caution">
    <text evidence="2">The sequence shown here is derived from an EMBL/GenBank/DDBJ whole genome shotgun (WGS) entry which is preliminary data.</text>
</comment>
<dbReference type="AlphaFoldDB" id="A0AA39N4M6"/>
<proteinExistence type="predicted"/>
<dbReference type="EMBL" id="JAUEPS010000022">
    <property type="protein sequence ID" value="KAK0457264.1"/>
    <property type="molecule type" value="Genomic_DNA"/>
</dbReference>
<evidence type="ECO:0000313" key="2">
    <source>
        <dbReference type="EMBL" id="KAK0457264.1"/>
    </source>
</evidence>
<sequence>MPEPGLNRTPARLLRCKSLALSRELHQADDAFSWFDKNTWSRYIARLKEIWNSTRDHQRTVDALRKRMQDVIFTIEEERSRAEAEIAQNRENVAMVDMPYQGVWFIQGSLKPEEYKLTDVRARTAKGREGSFWRIIVLMPRSCLGVGVGARQALVKRCQVEPDRRAGVAEIPASLATINTPLLAAPTISLPNALLPEPIPARLGLTRSNASRKDRMGLKGLWSTTPDQCIRTTGQE</sequence>
<accession>A0AA39N4M6</accession>
<evidence type="ECO:0000313" key="3">
    <source>
        <dbReference type="Proteomes" id="UP001175211"/>
    </source>
</evidence>
<dbReference type="GeneID" id="85353248"/>
<protein>
    <submittedName>
        <fullName evidence="2">Uncharacterized protein</fullName>
    </submittedName>
</protein>
<evidence type="ECO:0000256" key="1">
    <source>
        <dbReference type="SAM" id="Coils"/>
    </source>
</evidence>
<dbReference type="Proteomes" id="UP001175211">
    <property type="component" value="Unassembled WGS sequence"/>
</dbReference>
<keyword evidence="1" id="KW-0175">Coiled coil</keyword>
<reference evidence="2" key="1">
    <citation type="submission" date="2023-06" db="EMBL/GenBank/DDBJ databases">
        <authorList>
            <consortium name="Lawrence Berkeley National Laboratory"/>
            <person name="Ahrendt S."/>
            <person name="Sahu N."/>
            <person name="Indic B."/>
            <person name="Wong-Bajracharya J."/>
            <person name="Merenyi Z."/>
            <person name="Ke H.-M."/>
            <person name="Monk M."/>
            <person name="Kocsube S."/>
            <person name="Drula E."/>
            <person name="Lipzen A."/>
            <person name="Balint B."/>
            <person name="Henrissat B."/>
            <person name="Andreopoulos B."/>
            <person name="Martin F.M."/>
            <person name="Harder C.B."/>
            <person name="Rigling D."/>
            <person name="Ford K.L."/>
            <person name="Foster G.D."/>
            <person name="Pangilinan J."/>
            <person name="Papanicolaou A."/>
            <person name="Barry K."/>
            <person name="LaButti K."/>
            <person name="Viragh M."/>
            <person name="Koriabine M."/>
            <person name="Yan M."/>
            <person name="Riley R."/>
            <person name="Champramary S."/>
            <person name="Plett K.L."/>
            <person name="Tsai I.J."/>
            <person name="Slot J."/>
            <person name="Sipos G."/>
            <person name="Plett J."/>
            <person name="Nagy L.G."/>
            <person name="Grigoriev I.V."/>
        </authorList>
    </citation>
    <scope>NUCLEOTIDE SEQUENCE</scope>
    <source>
        <strain evidence="2">CCBAS 213</strain>
    </source>
</reference>
<name>A0AA39N4M6_ARMTA</name>
<feature type="coiled-coil region" evidence="1">
    <location>
        <begin position="65"/>
        <end position="92"/>
    </location>
</feature>
<gene>
    <name evidence="2" type="ORF">EV420DRAFT_1480739</name>
</gene>
<dbReference type="RefSeq" id="XP_060329579.1">
    <property type="nucleotide sequence ID" value="XM_060469700.1"/>
</dbReference>
<keyword evidence="3" id="KW-1185">Reference proteome</keyword>